<gene>
    <name evidence="4" type="ORF">A2519_03360</name>
</gene>
<dbReference type="AlphaFoldDB" id="A0A1F7FG18"/>
<sequence length="581" mass="62732">MKIPVKTATSLLFVVIFLICSCAHKGAPGGGPEDKTSPVVISATPAMGALLVPTDARAEITLSEWINPQNLKRSVFISPALPSMNIEANGPKITIISRGKLLDSTTYVITLGTDIPDYRGNKLASAYTLSFSTGPFIDSCSIRGALYGQDGKRITQGFTIGAFLGNDTAEANPVTTIPTYISQVGSDGLFELQNMKPGTYRVFAFSDFNQNRKFEPGREKLAIGDPAITLSTANPKYEGLVLVPTTMDTAGLALTRASSRPGNMLLVTFSKPVRDSLAFNPNNYIIQVKDSTQQKEPLKIESVLTYPLDSAAVCILTSQPKSGIKYRIAARALIASDGTLLDSARAAADFIGNGRADTTGPHLASVFPDQRIARFFPGDTVRIVFDEPVQEPGLRTGFTLNRMMVTADTVDSAVTRDTTYTPVSGSVLQAGPFIFTFLPDSLAPGSKYQWTIDPQSLLDRHNNASSDSILRGVFTVFGDDDNGSLSGTVKAADPSRCRVAVFSMQGKKEVEFSPEKNGYFLQTRVPEGSYRIFAYQDKNGNRKYDVGSLRCLSCAEQLVVGADSVYVRKQWAVEGIEITVP</sequence>
<reference evidence="4 5" key="1">
    <citation type="journal article" date="2016" name="Nat. Commun.">
        <title>Thousands of microbial genomes shed light on interconnected biogeochemical processes in an aquifer system.</title>
        <authorList>
            <person name="Anantharaman K."/>
            <person name="Brown C.T."/>
            <person name="Hug L.A."/>
            <person name="Sharon I."/>
            <person name="Castelle C.J."/>
            <person name="Probst A.J."/>
            <person name="Thomas B.C."/>
            <person name="Singh A."/>
            <person name="Wilkins M.J."/>
            <person name="Karaoz U."/>
            <person name="Brodie E.L."/>
            <person name="Williams K.H."/>
            <person name="Hubbard S.S."/>
            <person name="Banfield J.F."/>
        </authorList>
    </citation>
    <scope>NUCLEOTIDE SEQUENCE [LARGE SCALE GENOMIC DNA]</scope>
</reference>
<evidence type="ECO:0000313" key="5">
    <source>
        <dbReference type="Proteomes" id="UP000179243"/>
    </source>
</evidence>
<protein>
    <recommendedName>
        <fullName evidence="3">SbsA Ig-like domain-containing protein</fullName>
    </recommendedName>
</protein>
<dbReference type="Proteomes" id="UP000179243">
    <property type="component" value="Unassembled WGS sequence"/>
</dbReference>
<feature type="signal peptide" evidence="2">
    <location>
        <begin position="1"/>
        <end position="26"/>
    </location>
</feature>
<accession>A0A1F7FG18</accession>
<feature type="domain" description="SbsA Ig-like" evidence="3">
    <location>
        <begin position="34"/>
        <end position="133"/>
    </location>
</feature>
<evidence type="ECO:0000313" key="4">
    <source>
        <dbReference type="EMBL" id="OGK05447.1"/>
    </source>
</evidence>
<evidence type="ECO:0000256" key="2">
    <source>
        <dbReference type="SAM" id="SignalP"/>
    </source>
</evidence>
<name>A0A1F7FG18_UNCRA</name>
<feature type="chain" id="PRO_5009528704" description="SbsA Ig-like domain-containing protein" evidence="2">
    <location>
        <begin position="27"/>
        <end position="581"/>
    </location>
</feature>
<dbReference type="PROSITE" id="PS51257">
    <property type="entry name" value="PROKAR_LIPOPROTEIN"/>
    <property type="match status" value="1"/>
</dbReference>
<evidence type="ECO:0000256" key="1">
    <source>
        <dbReference type="ARBA" id="ARBA00022729"/>
    </source>
</evidence>
<dbReference type="Pfam" id="PF13205">
    <property type="entry name" value="Big_5"/>
    <property type="match status" value="2"/>
</dbReference>
<dbReference type="InterPro" id="IPR032812">
    <property type="entry name" value="SbsA_Ig"/>
</dbReference>
<dbReference type="EMBL" id="MFYX01000056">
    <property type="protein sequence ID" value="OGK05447.1"/>
    <property type="molecule type" value="Genomic_DNA"/>
</dbReference>
<proteinExistence type="predicted"/>
<comment type="caution">
    <text evidence="4">The sequence shown here is derived from an EMBL/GenBank/DDBJ whole genome shotgun (WGS) entry which is preliminary data.</text>
</comment>
<keyword evidence="1 2" id="KW-0732">Signal</keyword>
<organism evidence="4 5">
    <name type="scientific">Candidatus Raymondbacteria bacterium RIFOXYD12_FULL_49_13</name>
    <dbReference type="NCBI Taxonomy" id="1817890"/>
    <lineage>
        <taxon>Bacteria</taxon>
        <taxon>Raymondiibacteriota</taxon>
    </lineage>
</organism>
<evidence type="ECO:0000259" key="3">
    <source>
        <dbReference type="Pfam" id="PF13205"/>
    </source>
</evidence>
<feature type="domain" description="SbsA Ig-like" evidence="3">
    <location>
        <begin position="357"/>
        <end position="464"/>
    </location>
</feature>